<feature type="domain" description="Fork-head" evidence="8">
    <location>
        <begin position="108"/>
        <end position="195"/>
    </location>
</feature>
<keyword evidence="4" id="KW-0804">Transcription</keyword>
<evidence type="ECO:0000313" key="11">
    <source>
        <dbReference type="RefSeq" id="XP_041419973.1"/>
    </source>
</evidence>
<dbReference type="GO" id="GO:0000987">
    <property type="term" value="F:cis-regulatory region sequence-specific DNA binding"/>
    <property type="evidence" value="ECO:0000318"/>
    <property type="project" value="GO_Central"/>
</dbReference>
<keyword evidence="9" id="KW-1185">Reference proteome</keyword>
<dbReference type="Gene3D" id="1.10.10.10">
    <property type="entry name" value="Winged helix-like DNA-binding domain superfamily/Winged helix DNA-binding domain"/>
    <property type="match status" value="1"/>
</dbReference>
<dbReference type="PROSITE" id="PS50039">
    <property type="entry name" value="FORK_HEAD_3"/>
    <property type="match status" value="1"/>
</dbReference>
<dbReference type="SUPFAM" id="SSF46785">
    <property type="entry name" value="Winged helix' DNA-binding domain"/>
    <property type="match status" value="1"/>
</dbReference>
<dbReference type="PROSITE" id="PS00657">
    <property type="entry name" value="FORK_HEAD_1"/>
    <property type="match status" value="1"/>
</dbReference>
<evidence type="ECO:0000313" key="10">
    <source>
        <dbReference type="RefSeq" id="XP_041419972.1"/>
    </source>
</evidence>
<name>A0A1L8G1G6_XENLA</name>
<evidence type="ECO:0000256" key="6">
    <source>
        <dbReference type="PROSITE-ProRule" id="PRU00089"/>
    </source>
</evidence>
<sequence length="430" mass="47125">MGPVTGMTPDKNIESPTAEKVPGLSQTENMGSLPEEVGAARPKASMVDNGATDEELTNLNWLHESTNLLNNFSLGSEGVSAGSPLYDIEGDLSPSGCQTPEKLSASSKPPYSFSLLIYMAIEHSPNKCLPVKDIYSWILDRFPYFSTAPTGWKNSVRHNLSLNKYFQKVERSHGKVNGKGSLWCVDPEYKPSLIQALKKQPFSSALALYTPPTSPTSVSSRPYVLTSASRRKQIHYVKDSDIDAATAMMLLNSSIKEEALDRQKPQPLKVVLPKKRSYASAFKHCPPLSLQENDGEVINIDPKEDHNYSASGGDSQRCESRSSVSSLSSVEEVYEFIPKNSRTGSDGSEGFHSEDDTDIDYEEDTLGDNGYVPQPSGNDLHGSKLRKEASQDIDEELKEAAGSLLHLAGIRTCLDSLLKTAKAQSHKHRK</sequence>
<evidence type="ECO:0000256" key="4">
    <source>
        <dbReference type="ARBA" id="ARBA00023163"/>
    </source>
</evidence>
<dbReference type="PANTHER" id="PTHR13962:SF19">
    <property type="entry name" value="FORKHEAD BOX PROTEIN N2"/>
    <property type="match status" value="1"/>
</dbReference>
<dbReference type="GO" id="GO:0003700">
    <property type="term" value="F:DNA-binding transcription factor activity"/>
    <property type="evidence" value="ECO:0000318"/>
    <property type="project" value="GO_Central"/>
</dbReference>
<feature type="region of interest" description="Disordered" evidence="7">
    <location>
        <begin position="1"/>
        <end position="47"/>
    </location>
</feature>
<dbReference type="InterPro" id="IPR018122">
    <property type="entry name" value="TF_fork_head_CS_1"/>
</dbReference>
<dbReference type="InterPro" id="IPR036388">
    <property type="entry name" value="WH-like_DNA-bd_sf"/>
</dbReference>
<dbReference type="OMA" id="GYVSQPC"/>
<dbReference type="RefSeq" id="XP_041419973.1">
    <property type="nucleotide sequence ID" value="XM_041564039.1"/>
</dbReference>
<feature type="region of interest" description="Disordered" evidence="7">
    <location>
        <begin position="338"/>
        <end position="389"/>
    </location>
</feature>
<dbReference type="CTD" id="447464"/>
<keyword evidence="3 6" id="KW-0238">DNA-binding</keyword>
<reference evidence="10 11" key="1">
    <citation type="submission" date="2025-04" db="UniProtKB">
        <authorList>
            <consortium name="RefSeq"/>
        </authorList>
    </citation>
    <scope>IDENTIFICATION</scope>
    <source>
        <strain evidence="10 11">J_2021</strain>
        <tissue evidence="10 11">Erythrocytes</tissue>
    </source>
</reference>
<accession>A0A1L8G1G6</accession>
<gene>
    <name evidence="10 11" type="primary">foxn2.S</name>
</gene>
<proteinExistence type="predicted"/>
<keyword evidence="5 6" id="KW-0539">Nucleus</keyword>
<dbReference type="GeneID" id="447464"/>
<organism evidence="9 10">
    <name type="scientific">Xenopus laevis</name>
    <name type="common">African clawed frog</name>
    <dbReference type="NCBI Taxonomy" id="8355"/>
    <lineage>
        <taxon>Eukaryota</taxon>
        <taxon>Metazoa</taxon>
        <taxon>Chordata</taxon>
        <taxon>Craniata</taxon>
        <taxon>Vertebrata</taxon>
        <taxon>Euteleostomi</taxon>
        <taxon>Amphibia</taxon>
        <taxon>Batrachia</taxon>
        <taxon>Anura</taxon>
        <taxon>Pipoidea</taxon>
        <taxon>Pipidae</taxon>
        <taxon>Xenopodinae</taxon>
        <taxon>Xenopus</taxon>
        <taxon>Xenopus</taxon>
    </lineage>
</organism>
<dbReference type="GO" id="GO:0006355">
    <property type="term" value="P:regulation of DNA-templated transcription"/>
    <property type="evidence" value="ECO:0000318"/>
    <property type="project" value="GO_Central"/>
</dbReference>
<dbReference type="CDD" id="cd20058">
    <property type="entry name" value="FH_FOXN2"/>
    <property type="match status" value="1"/>
</dbReference>
<dbReference type="STRING" id="8355.A0A1L8G1G6"/>
<feature type="DNA-binding region" description="Fork-head" evidence="6">
    <location>
        <begin position="108"/>
        <end position="195"/>
    </location>
</feature>
<dbReference type="InterPro" id="IPR047119">
    <property type="entry name" value="FOXN2/3-like"/>
</dbReference>
<keyword evidence="2" id="KW-0805">Transcription regulation</keyword>
<evidence type="ECO:0000256" key="7">
    <source>
        <dbReference type="SAM" id="MobiDB-lite"/>
    </source>
</evidence>
<dbReference type="AlphaFoldDB" id="A0A1L8G1G6"/>
<feature type="region of interest" description="Disordered" evidence="7">
    <location>
        <begin position="299"/>
        <end position="326"/>
    </location>
</feature>
<dbReference type="Proteomes" id="UP000186698">
    <property type="component" value="Chromosome 5S"/>
</dbReference>
<dbReference type="InterPro" id="IPR001766">
    <property type="entry name" value="Fork_head_dom"/>
</dbReference>
<dbReference type="Pfam" id="PF00250">
    <property type="entry name" value="Forkhead"/>
    <property type="match status" value="1"/>
</dbReference>
<evidence type="ECO:0000256" key="5">
    <source>
        <dbReference type="ARBA" id="ARBA00023242"/>
    </source>
</evidence>
<feature type="compositionally biased region" description="Acidic residues" evidence="7">
    <location>
        <begin position="355"/>
        <end position="366"/>
    </location>
</feature>
<protein>
    <submittedName>
        <fullName evidence="10 11">Forkhead box protein N2 isoform X1</fullName>
    </submittedName>
</protein>
<dbReference type="InterPro" id="IPR036390">
    <property type="entry name" value="WH_DNA-bd_sf"/>
</dbReference>
<evidence type="ECO:0000256" key="2">
    <source>
        <dbReference type="ARBA" id="ARBA00023015"/>
    </source>
</evidence>
<dbReference type="GO" id="GO:0005634">
    <property type="term" value="C:nucleus"/>
    <property type="evidence" value="ECO:0000318"/>
    <property type="project" value="GO_Central"/>
</dbReference>
<dbReference type="Bgee" id="447464">
    <property type="expression patterns" value="Expressed in blastula and 18 other cell types or tissues"/>
</dbReference>
<dbReference type="InterPro" id="IPR030456">
    <property type="entry name" value="TF_fork_head_CS_2"/>
</dbReference>
<dbReference type="RefSeq" id="XP_041419972.1">
    <property type="nucleotide sequence ID" value="XM_041564038.1"/>
</dbReference>
<dbReference type="PRINTS" id="PR00053">
    <property type="entry name" value="FORKHEAD"/>
</dbReference>
<evidence type="ECO:0000256" key="1">
    <source>
        <dbReference type="ARBA" id="ARBA00004123"/>
    </source>
</evidence>
<evidence type="ECO:0000259" key="8">
    <source>
        <dbReference type="PROSITE" id="PS50039"/>
    </source>
</evidence>
<comment type="subcellular location">
    <subcellularLocation>
        <location evidence="1 6">Nucleus</location>
    </subcellularLocation>
</comment>
<evidence type="ECO:0000313" key="9">
    <source>
        <dbReference type="Proteomes" id="UP000186698"/>
    </source>
</evidence>
<evidence type="ECO:0000256" key="3">
    <source>
        <dbReference type="ARBA" id="ARBA00023125"/>
    </source>
</evidence>
<dbReference type="PROSITE" id="PS00658">
    <property type="entry name" value="FORK_HEAD_2"/>
    <property type="match status" value="1"/>
</dbReference>
<dbReference type="SMART" id="SM00339">
    <property type="entry name" value="FH"/>
    <property type="match status" value="1"/>
</dbReference>
<dbReference type="PaxDb" id="8355-A0A1L8G1G6"/>
<dbReference type="PANTHER" id="PTHR13962">
    <property type="entry name" value="FORKHEAD BOX PROTEIN N3-LIKE PROTEIN-RELATED"/>
    <property type="match status" value="1"/>
</dbReference>
<dbReference type="InterPro" id="IPR047403">
    <property type="entry name" value="FH_FOXN2"/>
</dbReference>